<organism evidence="2 3">
    <name type="scientific">[Clostridium] fimetarium</name>
    <dbReference type="NCBI Taxonomy" id="99656"/>
    <lineage>
        <taxon>Bacteria</taxon>
        <taxon>Bacillati</taxon>
        <taxon>Bacillota</taxon>
        <taxon>Clostridia</taxon>
        <taxon>Lachnospirales</taxon>
        <taxon>Lachnospiraceae</taxon>
    </lineage>
</organism>
<evidence type="ECO:0000313" key="2">
    <source>
        <dbReference type="EMBL" id="SEW02366.1"/>
    </source>
</evidence>
<dbReference type="Pfam" id="PF12652">
    <property type="entry name" value="CotJB"/>
    <property type="match status" value="1"/>
</dbReference>
<sequence>MNMNNDTRNNQNKKLDKRRIMVNIYQLGFALNEAVLFLDTHPSDPEAIEYYNQIKEKYNEAVNIYADYFGPLLASNVTSENYWMWVATPMPWEMED</sequence>
<gene>
    <name evidence="2" type="ORF">SAMN05421659_103213</name>
</gene>
<dbReference type="OrthoDB" id="9804099at2"/>
<protein>
    <submittedName>
        <fullName evidence="2">Spore coat protein JB</fullName>
    </submittedName>
</protein>
<reference evidence="2 3" key="1">
    <citation type="submission" date="2016-10" db="EMBL/GenBank/DDBJ databases">
        <authorList>
            <person name="de Groot N.N."/>
        </authorList>
    </citation>
    <scope>NUCLEOTIDE SEQUENCE [LARGE SCALE GENOMIC DNA]</scope>
    <source>
        <strain evidence="2 3">DSM 9179</strain>
    </source>
</reference>
<dbReference type="InterPro" id="IPR024207">
    <property type="entry name" value="CotJB_dom"/>
</dbReference>
<dbReference type="EMBL" id="FOJI01000003">
    <property type="protein sequence ID" value="SEW02366.1"/>
    <property type="molecule type" value="Genomic_DNA"/>
</dbReference>
<evidence type="ECO:0000259" key="1">
    <source>
        <dbReference type="Pfam" id="PF12652"/>
    </source>
</evidence>
<proteinExistence type="predicted"/>
<keyword evidence="3" id="KW-1185">Reference proteome</keyword>
<dbReference type="Proteomes" id="UP000199701">
    <property type="component" value="Unassembled WGS sequence"/>
</dbReference>
<evidence type="ECO:0000313" key="3">
    <source>
        <dbReference type="Proteomes" id="UP000199701"/>
    </source>
</evidence>
<keyword evidence="2" id="KW-0946">Virion</keyword>
<name>A0A1I0NND2_9FIRM</name>
<dbReference type="AlphaFoldDB" id="A0A1I0NND2"/>
<feature type="domain" description="Protein CotJB" evidence="1">
    <location>
        <begin position="20"/>
        <end position="93"/>
    </location>
</feature>
<dbReference type="STRING" id="99656.SAMN05421659_103213"/>
<keyword evidence="2" id="KW-0167">Capsid protein</keyword>
<accession>A0A1I0NND2</accession>